<dbReference type="InterPro" id="IPR043504">
    <property type="entry name" value="Peptidase_S1_PA_chymotrypsin"/>
</dbReference>
<evidence type="ECO:0000256" key="2">
    <source>
        <dbReference type="ARBA" id="ARBA00022670"/>
    </source>
</evidence>
<dbReference type="InterPro" id="IPR009003">
    <property type="entry name" value="Peptidase_S1_PA"/>
</dbReference>
<evidence type="ECO:0000256" key="6">
    <source>
        <dbReference type="RuleBase" id="RU004296"/>
    </source>
</evidence>
<dbReference type="GO" id="GO:0006508">
    <property type="term" value="P:proteolysis"/>
    <property type="evidence" value="ECO:0007669"/>
    <property type="project" value="UniProtKB-KW"/>
</dbReference>
<evidence type="ECO:0000313" key="9">
    <source>
        <dbReference type="Proteomes" id="UP000292262"/>
    </source>
</evidence>
<dbReference type="Gene3D" id="2.60.120.200">
    <property type="match status" value="1"/>
</dbReference>
<dbReference type="PANTHER" id="PTHR23282:SF101">
    <property type="entry name" value="MAM DOMAIN-CONTAINING PROTEIN"/>
    <property type="match status" value="1"/>
</dbReference>
<dbReference type="CDD" id="cd06263">
    <property type="entry name" value="MAM"/>
    <property type="match status" value="1"/>
</dbReference>
<reference evidence="8 9" key="1">
    <citation type="submission" date="2019-02" db="EMBL/GenBank/DDBJ databases">
        <title>Genomic Encyclopedia of Type Strains, Phase IV (KMG-IV): sequencing the most valuable type-strain genomes for metagenomic binning, comparative biology and taxonomic classification.</title>
        <authorList>
            <person name="Goeker M."/>
        </authorList>
    </citation>
    <scope>NUCLEOTIDE SEQUENCE [LARGE SCALE GENOMIC DNA]</scope>
    <source>
        <strain evidence="8 9">DSM 17196</strain>
    </source>
</reference>
<dbReference type="InterPro" id="IPR008256">
    <property type="entry name" value="Peptidase_S1B"/>
</dbReference>
<dbReference type="Pfam" id="PF00629">
    <property type="entry name" value="MAM"/>
    <property type="match status" value="1"/>
</dbReference>
<dbReference type="SMART" id="SM00137">
    <property type="entry name" value="MAM"/>
    <property type="match status" value="1"/>
</dbReference>
<evidence type="ECO:0000256" key="1">
    <source>
        <dbReference type="ARBA" id="ARBA00008764"/>
    </source>
</evidence>
<dbReference type="OrthoDB" id="6331147at2"/>
<evidence type="ECO:0000313" key="8">
    <source>
        <dbReference type="EMBL" id="RZS90593.1"/>
    </source>
</evidence>
<dbReference type="InterPro" id="IPR000998">
    <property type="entry name" value="MAM_dom"/>
</dbReference>
<dbReference type="GO" id="GO:0016020">
    <property type="term" value="C:membrane"/>
    <property type="evidence" value="ECO:0007669"/>
    <property type="project" value="InterPro"/>
</dbReference>
<dbReference type="EMBL" id="SGXE01000007">
    <property type="protein sequence ID" value="RZS90593.1"/>
    <property type="molecule type" value="Genomic_DNA"/>
</dbReference>
<dbReference type="Gene3D" id="2.40.10.10">
    <property type="entry name" value="Trypsin-like serine proteases"/>
    <property type="match status" value="2"/>
</dbReference>
<dbReference type="GO" id="GO:0004553">
    <property type="term" value="F:hydrolase activity, hydrolyzing O-glycosyl compounds"/>
    <property type="evidence" value="ECO:0007669"/>
    <property type="project" value="UniProtKB-ARBA"/>
</dbReference>
<name>A0A4Q7NTS8_9FLAO</name>
<keyword evidence="5 6" id="KW-0720">Serine protease</keyword>
<feature type="domain" description="MAM" evidence="7">
    <location>
        <begin position="387"/>
        <end position="562"/>
    </location>
</feature>
<keyword evidence="4 6" id="KW-0378">Hydrolase</keyword>
<dbReference type="EC" id="3.4.21.-" evidence="6"/>
<accession>A0A4Q7NTS8</accession>
<protein>
    <recommendedName>
        <fullName evidence="6">Serine protease</fullName>
        <ecNumber evidence="6">3.4.21.-</ecNumber>
    </recommendedName>
</protein>
<dbReference type="GO" id="GO:0005975">
    <property type="term" value="P:carbohydrate metabolic process"/>
    <property type="evidence" value="ECO:0007669"/>
    <property type="project" value="UniProtKB-ARBA"/>
</dbReference>
<evidence type="ECO:0000256" key="4">
    <source>
        <dbReference type="ARBA" id="ARBA00022801"/>
    </source>
</evidence>
<comment type="caution">
    <text evidence="8">The sequence shown here is derived from an EMBL/GenBank/DDBJ whole genome shotgun (WGS) entry which is preliminary data.</text>
</comment>
<organism evidence="8 9">
    <name type="scientific">Aquimarina brevivitae</name>
    <dbReference type="NCBI Taxonomy" id="323412"/>
    <lineage>
        <taxon>Bacteria</taxon>
        <taxon>Pseudomonadati</taxon>
        <taxon>Bacteroidota</taxon>
        <taxon>Flavobacteriia</taxon>
        <taxon>Flavobacteriales</taxon>
        <taxon>Flavobacteriaceae</taxon>
        <taxon>Aquimarina</taxon>
    </lineage>
</organism>
<sequence>MNTNYTNSTRILRTTMTLQRKLLVLVVLLSIPLLTKGQTNELKRHYVPFDVQLKATATAKSTNQVVTETISQQGATWLRLFFKDVNLGKESTLTITSTLDGASQTLTAESIKTWKNTSAYFNGDQITITLTVAAGETNIRASIKELGVGDPDPTSKSQCGSVDNRVDSADDAIGRIVPVGCTGWIISTGKYVTAGHCVGSRAQVLEFNVPKSNPDRSIIHPGPEDQYPIDSYVSPYPSIPSQANDWAVFEAGPNSQTGLTAFQAQGKAFEVTQDDPGSDITITGYGVDSGIDNQTQQTHTGPTASYTDTFVRYVTDTEGGNSGSPIIDTATGKAVGVHAYGGCSTNGSGSNSGERATISDFWIAMGYGTPPPPPTEDCVGNVSSFPLSESFENTLGAWTQSTIDDINWTIDANGTPSSNTGPSSAAAGNYYVYVEASGNGSGYPDKSAILNSPCLDFSGVTEPSVSFKYHMYGSAINELVVEARTNNTGDWATVFSRSGDQGNSWNAAAIPLTSYAGVSSVQLRFRVTTGSGSGGWQSDIAIDEVTISDGDNTPPPPPVCDSLDFNDFSINSFANQDAAGNYSIGSGGAAISMANNTWKFIPLNYTVTPNTVIEFDFSSTSQGEIHGIAFENDNSLSSSRVFKVHGTQSYGIRNYDDYAGGTKKYTIAVGNFYTGTMDRLVFINDNDSGSGNTSTFSNVKIYEGTCGALLSAENAIADLESKTPIMGTEDEFSAIQVKIAPNPTRGAFTIQVSNYNKDIQGTIYNVLGKRVRVLSLQKGNNAVSSSAFGLNPGIYLIKFTGPDVELGTQKLIVN</sequence>
<dbReference type="InterPro" id="IPR026444">
    <property type="entry name" value="Secre_tail"/>
</dbReference>
<dbReference type="PRINTS" id="PR00839">
    <property type="entry name" value="V8PROTEASE"/>
</dbReference>
<comment type="similarity">
    <text evidence="1 6">Belongs to the peptidase S1B family.</text>
</comment>
<keyword evidence="2 6" id="KW-0645">Protease</keyword>
<dbReference type="InterPro" id="IPR051560">
    <property type="entry name" value="MAM_domain-containing"/>
</dbReference>
<dbReference type="Proteomes" id="UP000292262">
    <property type="component" value="Unassembled WGS sequence"/>
</dbReference>
<dbReference type="NCBIfam" id="TIGR04183">
    <property type="entry name" value="Por_Secre_tail"/>
    <property type="match status" value="1"/>
</dbReference>
<dbReference type="Pfam" id="PF18962">
    <property type="entry name" value="Por_Secre_tail"/>
    <property type="match status" value="1"/>
</dbReference>
<evidence type="ECO:0000256" key="3">
    <source>
        <dbReference type="ARBA" id="ARBA00022729"/>
    </source>
</evidence>
<dbReference type="GO" id="GO:0004252">
    <property type="term" value="F:serine-type endopeptidase activity"/>
    <property type="evidence" value="ECO:0007669"/>
    <property type="project" value="InterPro"/>
</dbReference>
<dbReference type="PANTHER" id="PTHR23282">
    <property type="entry name" value="APICAL ENDOSOMAL GLYCOPROTEIN PRECURSOR"/>
    <property type="match status" value="1"/>
</dbReference>
<dbReference type="RefSeq" id="WP_130287888.1">
    <property type="nucleotide sequence ID" value="NZ_SGXE01000007.1"/>
</dbReference>
<dbReference type="SUPFAM" id="SSF49899">
    <property type="entry name" value="Concanavalin A-like lectins/glucanases"/>
    <property type="match status" value="1"/>
</dbReference>
<evidence type="ECO:0000259" key="7">
    <source>
        <dbReference type="PROSITE" id="PS50060"/>
    </source>
</evidence>
<gene>
    <name evidence="8" type="ORF">EV197_3388</name>
</gene>
<dbReference type="PROSITE" id="PS00134">
    <property type="entry name" value="TRYPSIN_HIS"/>
    <property type="match status" value="1"/>
</dbReference>
<keyword evidence="3" id="KW-0732">Signal</keyword>
<proteinExistence type="inferred from homology"/>
<dbReference type="Pfam" id="PF13365">
    <property type="entry name" value="Trypsin_2"/>
    <property type="match status" value="1"/>
</dbReference>
<dbReference type="SUPFAM" id="SSF50494">
    <property type="entry name" value="Trypsin-like serine proteases"/>
    <property type="match status" value="1"/>
</dbReference>
<evidence type="ECO:0000256" key="5">
    <source>
        <dbReference type="ARBA" id="ARBA00022825"/>
    </source>
</evidence>
<keyword evidence="9" id="KW-1185">Reference proteome</keyword>
<dbReference type="PROSITE" id="PS50060">
    <property type="entry name" value="MAM_2"/>
    <property type="match status" value="1"/>
</dbReference>
<dbReference type="InterPro" id="IPR013320">
    <property type="entry name" value="ConA-like_dom_sf"/>
</dbReference>
<dbReference type="AlphaFoldDB" id="A0A4Q7NTS8"/>
<dbReference type="InterPro" id="IPR018114">
    <property type="entry name" value="TRYPSIN_HIS"/>
</dbReference>